<dbReference type="SUPFAM" id="SSF48726">
    <property type="entry name" value="Immunoglobulin"/>
    <property type="match status" value="1"/>
</dbReference>
<feature type="chain" id="PRO_5021219473" description="Immunoglobulin subtype domain-containing protein" evidence="1">
    <location>
        <begin position="30"/>
        <end position="166"/>
    </location>
</feature>
<dbReference type="AlphaFoldDB" id="A0A4W6BZ05"/>
<reference evidence="2" key="2">
    <citation type="submission" date="2025-08" db="UniProtKB">
        <authorList>
            <consortium name="Ensembl"/>
        </authorList>
    </citation>
    <scope>IDENTIFICATION</scope>
</reference>
<dbReference type="PANTHER" id="PTHR21063">
    <property type="entry name" value="LFA-3"/>
    <property type="match status" value="1"/>
</dbReference>
<proteinExistence type="predicted"/>
<dbReference type="GeneTree" id="ENSGT01150000287808"/>
<feature type="signal peptide" evidence="1">
    <location>
        <begin position="1"/>
        <end position="29"/>
    </location>
</feature>
<protein>
    <recommendedName>
        <fullName evidence="4">Immunoglobulin subtype domain-containing protein</fullName>
    </recommendedName>
</protein>
<dbReference type="Gene3D" id="2.60.40.10">
    <property type="entry name" value="Immunoglobulins"/>
    <property type="match status" value="1"/>
</dbReference>
<accession>A0A4W6BZ05</accession>
<evidence type="ECO:0000313" key="3">
    <source>
        <dbReference type="Proteomes" id="UP000314980"/>
    </source>
</evidence>
<dbReference type="InterPro" id="IPR036179">
    <property type="entry name" value="Ig-like_dom_sf"/>
</dbReference>
<dbReference type="InterPro" id="IPR013783">
    <property type="entry name" value="Ig-like_fold"/>
</dbReference>
<sequence length="166" mass="18083">MSYGTEQAGSMCFLILSVLLLTVLNSALAQTKPSGVELGAALTLRPTFSGSITGIVWKLNGDLVAEWLNNEFEYYGTFRDRTTLDPTTGELVVKNVAVADAGLYTVEINSNVQSQKYQVEVMKKVSKPTVADQTTDIEQGHHEMIRMKNEISMPSTSKNGDESTTG</sequence>
<keyword evidence="1" id="KW-0732">Signal</keyword>
<evidence type="ECO:0000313" key="2">
    <source>
        <dbReference type="Ensembl" id="ENSLCAP00010003629.1"/>
    </source>
</evidence>
<evidence type="ECO:0000256" key="1">
    <source>
        <dbReference type="SAM" id="SignalP"/>
    </source>
</evidence>
<reference evidence="3" key="1">
    <citation type="submission" date="2015-09" db="EMBL/GenBank/DDBJ databases">
        <authorList>
            <person name="Sai Rama Sridatta P."/>
        </authorList>
    </citation>
    <scope>NUCLEOTIDE SEQUENCE [LARGE SCALE GENOMIC DNA]</scope>
</reference>
<dbReference type="STRING" id="8187.ENSLCAP00010003629"/>
<keyword evidence="3" id="KW-1185">Reference proteome</keyword>
<dbReference type="InParanoid" id="A0A4W6BZ05"/>
<name>A0A4W6BZ05_LATCA</name>
<dbReference type="PANTHER" id="PTHR21063:SF4">
    <property type="entry name" value="CD48 ANTIGEN-RELATED"/>
    <property type="match status" value="1"/>
</dbReference>
<reference evidence="2" key="3">
    <citation type="submission" date="2025-09" db="UniProtKB">
        <authorList>
            <consortium name="Ensembl"/>
        </authorList>
    </citation>
    <scope>IDENTIFICATION</scope>
</reference>
<dbReference type="Proteomes" id="UP000314980">
    <property type="component" value="Unassembled WGS sequence"/>
</dbReference>
<dbReference type="Ensembl" id="ENSLCAT00010003730.1">
    <property type="protein sequence ID" value="ENSLCAP00010003629.1"/>
    <property type="gene ID" value="ENSLCAG00010001875.1"/>
</dbReference>
<organism evidence="2 3">
    <name type="scientific">Lates calcarifer</name>
    <name type="common">Barramundi</name>
    <name type="synonym">Holocentrus calcarifer</name>
    <dbReference type="NCBI Taxonomy" id="8187"/>
    <lineage>
        <taxon>Eukaryota</taxon>
        <taxon>Metazoa</taxon>
        <taxon>Chordata</taxon>
        <taxon>Craniata</taxon>
        <taxon>Vertebrata</taxon>
        <taxon>Euteleostomi</taxon>
        <taxon>Actinopterygii</taxon>
        <taxon>Neopterygii</taxon>
        <taxon>Teleostei</taxon>
        <taxon>Neoteleostei</taxon>
        <taxon>Acanthomorphata</taxon>
        <taxon>Carangaria</taxon>
        <taxon>Carangaria incertae sedis</taxon>
        <taxon>Centropomidae</taxon>
        <taxon>Lates</taxon>
    </lineage>
</organism>
<evidence type="ECO:0008006" key="4">
    <source>
        <dbReference type="Google" id="ProtNLM"/>
    </source>
</evidence>